<evidence type="ECO:0000313" key="1">
    <source>
        <dbReference type="EMBL" id="MDK3072756.1"/>
    </source>
</evidence>
<gene>
    <name evidence="1" type="ORF">QO034_06510</name>
</gene>
<name>A0ABT7FCA7_9RHOB</name>
<sequence length="70" mass="8107">MRDDYQLRSKFLPGDSVIVGGDIRGQVERVIFPYGLVRPLILVEWWDSGSVQCREFHEDQLMLAPDARET</sequence>
<accession>A0ABT7FCA7</accession>
<organism evidence="1 2">
    <name type="scientific">Sedimentitalea xiamensis</name>
    <dbReference type="NCBI Taxonomy" id="3050037"/>
    <lineage>
        <taxon>Bacteria</taxon>
        <taxon>Pseudomonadati</taxon>
        <taxon>Pseudomonadota</taxon>
        <taxon>Alphaproteobacteria</taxon>
        <taxon>Rhodobacterales</taxon>
        <taxon>Paracoccaceae</taxon>
        <taxon>Sedimentitalea</taxon>
    </lineage>
</organism>
<dbReference type="RefSeq" id="WP_284484691.1">
    <property type="nucleotide sequence ID" value="NZ_JASNJE010000005.1"/>
</dbReference>
<proteinExistence type="predicted"/>
<evidence type="ECO:0008006" key="3">
    <source>
        <dbReference type="Google" id="ProtNLM"/>
    </source>
</evidence>
<dbReference type="Proteomes" id="UP001227126">
    <property type="component" value="Unassembled WGS sequence"/>
</dbReference>
<keyword evidence="2" id="KW-1185">Reference proteome</keyword>
<dbReference type="EMBL" id="JASNJE010000005">
    <property type="protein sequence ID" value="MDK3072756.1"/>
    <property type="molecule type" value="Genomic_DNA"/>
</dbReference>
<comment type="caution">
    <text evidence="1">The sequence shown here is derived from an EMBL/GenBank/DDBJ whole genome shotgun (WGS) entry which is preliminary data.</text>
</comment>
<protein>
    <recommendedName>
        <fullName evidence="3">DUF2158 domain-containing protein</fullName>
    </recommendedName>
</protein>
<reference evidence="1 2" key="1">
    <citation type="submission" date="2023-05" db="EMBL/GenBank/DDBJ databases">
        <title>Sedimentitalea sp. nov. JM2-8.</title>
        <authorList>
            <person name="Huang J."/>
        </authorList>
    </citation>
    <scope>NUCLEOTIDE SEQUENCE [LARGE SCALE GENOMIC DNA]</scope>
    <source>
        <strain evidence="1 2">JM2-8</strain>
    </source>
</reference>
<evidence type="ECO:0000313" key="2">
    <source>
        <dbReference type="Proteomes" id="UP001227126"/>
    </source>
</evidence>